<keyword evidence="1" id="KW-0732">Signal</keyword>
<proteinExistence type="predicted"/>
<dbReference type="PANTHER" id="PTHR36617">
    <property type="entry name" value="PROTEIN, PUTATIVE-RELATED"/>
    <property type="match status" value="1"/>
</dbReference>
<gene>
    <name evidence="2" type="ORF">Tco_0893676</name>
</gene>
<reference evidence="2" key="2">
    <citation type="submission" date="2022-01" db="EMBL/GenBank/DDBJ databases">
        <authorList>
            <person name="Yamashiro T."/>
            <person name="Shiraishi A."/>
            <person name="Satake H."/>
            <person name="Nakayama K."/>
        </authorList>
    </citation>
    <scope>NUCLEOTIDE SEQUENCE</scope>
</reference>
<sequence>MPTPILTLSKNVCALALLIYSCMVQRFLSFTDEKEAISKSKAKKKREIWLVNGLFQGINIGEGLVNISHMFYADDAVFVGQWCDRNIPNAPSDLECFQKVSGFQITCEKVKSWVEDVILVNEARSDVRRYGSRNDFLNGRCKMLVIGGRSFKFNKTLTGVYLGKRWNGWRFFSQGNSLWARTIKAIHGSNGLIGTTLRKGYKSCWTSIIREMESLSKHGINVMQYMHIKLGDGESSKFWYDNWCEDGVLKDIYPHVYALELCKNVTVAAKLRQVDLSQSFRRQPQLEKSGEFSVASIRKLIDDKTLPSSDYITRWNKSVPIKEHDRSILFGLPGSRQQKFLVLRFFDVKERSSMGIDQDIGEEELACRAQWDREIRGLHNTVRRRVVVANILVVAVIPQHNGLVKETNVTLLAKVRCFLIQYGLSKVFRAEDTTMSTYLVTRSPSSAIGFKTPIDMLRFFCWLASKRQGMLEPVKDHTFEVEPQENVDQGAGLQEVQTQDLMDYQLARDREQHLACELFKYREDSNEAAFTVAEAKKIYAHESLTFNNTVACKVISKWKAGLKDDMDARSDVLRSGLPRVCWLKQREIYLVWRSSGIRVGTMMWKKNGKWSCIYAVGSQEYQMVCTRLDIASADVGMLDKFDRGLQTDVQVFVDFDYAMGRSIISGVYDTYGGCKEGYLAKETRNRVRIRAKDSSGYCYRCLVKGYP</sequence>
<evidence type="ECO:0000256" key="1">
    <source>
        <dbReference type="SAM" id="SignalP"/>
    </source>
</evidence>
<organism evidence="2 3">
    <name type="scientific">Tanacetum coccineum</name>
    <dbReference type="NCBI Taxonomy" id="301880"/>
    <lineage>
        <taxon>Eukaryota</taxon>
        <taxon>Viridiplantae</taxon>
        <taxon>Streptophyta</taxon>
        <taxon>Embryophyta</taxon>
        <taxon>Tracheophyta</taxon>
        <taxon>Spermatophyta</taxon>
        <taxon>Magnoliopsida</taxon>
        <taxon>eudicotyledons</taxon>
        <taxon>Gunneridae</taxon>
        <taxon>Pentapetalae</taxon>
        <taxon>asterids</taxon>
        <taxon>campanulids</taxon>
        <taxon>Asterales</taxon>
        <taxon>Asteraceae</taxon>
        <taxon>Asteroideae</taxon>
        <taxon>Anthemideae</taxon>
        <taxon>Anthemidinae</taxon>
        <taxon>Tanacetum</taxon>
    </lineage>
</organism>
<feature type="chain" id="PRO_5045165491" evidence="1">
    <location>
        <begin position="30"/>
        <end position="707"/>
    </location>
</feature>
<accession>A0ABQ5CFU1</accession>
<evidence type="ECO:0000313" key="2">
    <source>
        <dbReference type="EMBL" id="GJT23739.1"/>
    </source>
</evidence>
<dbReference type="EMBL" id="BQNB010014079">
    <property type="protein sequence ID" value="GJT23739.1"/>
    <property type="molecule type" value="Genomic_DNA"/>
</dbReference>
<comment type="caution">
    <text evidence="2">The sequence shown here is derived from an EMBL/GenBank/DDBJ whole genome shotgun (WGS) entry which is preliminary data.</text>
</comment>
<name>A0ABQ5CFU1_9ASTR</name>
<dbReference type="Proteomes" id="UP001151760">
    <property type="component" value="Unassembled WGS sequence"/>
</dbReference>
<dbReference type="PANTHER" id="PTHR36617:SF16">
    <property type="entry name" value="OS04G0516500 PROTEIN"/>
    <property type="match status" value="1"/>
</dbReference>
<reference evidence="2" key="1">
    <citation type="journal article" date="2022" name="Int. J. Mol. Sci.">
        <title>Draft Genome of Tanacetum Coccineum: Genomic Comparison of Closely Related Tanacetum-Family Plants.</title>
        <authorList>
            <person name="Yamashiro T."/>
            <person name="Shiraishi A."/>
            <person name="Nakayama K."/>
            <person name="Satake H."/>
        </authorList>
    </citation>
    <scope>NUCLEOTIDE SEQUENCE</scope>
</reference>
<evidence type="ECO:0000313" key="3">
    <source>
        <dbReference type="Proteomes" id="UP001151760"/>
    </source>
</evidence>
<feature type="signal peptide" evidence="1">
    <location>
        <begin position="1"/>
        <end position="29"/>
    </location>
</feature>
<protein>
    <submittedName>
        <fullName evidence="2">Uncharacterized protein</fullName>
    </submittedName>
</protein>
<keyword evidence="3" id="KW-1185">Reference proteome</keyword>